<evidence type="ECO:0000313" key="3">
    <source>
        <dbReference type="Proteomes" id="UP001172155"/>
    </source>
</evidence>
<name>A0AA40FA67_9PEZI</name>
<accession>A0AA40FA67</accession>
<feature type="compositionally biased region" description="Basic and acidic residues" evidence="1">
    <location>
        <begin position="16"/>
        <end position="26"/>
    </location>
</feature>
<evidence type="ECO:0008006" key="4">
    <source>
        <dbReference type="Google" id="ProtNLM"/>
    </source>
</evidence>
<keyword evidence="3" id="KW-1185">Reference proteome</keyword>
<dbReference type="AlphaFoldDB" id="A0AA40FA67"/>
<evidence type="ECO:0000313" key="2">
    <source>
        <dbReference type="EMBL" id="KAK0753546.1"/>
    </source>
</evidence>
<reference evidence="2" key="1">
    <citation type="submission" date="2023-06" db="EMBL/GenBank/DDBJ databases">
        <title>Genome-scale phylogeny and comparative genomics of the fungal order Sordariales.</title>
        <authorList>
            <consortium name="Lawrence Berkeley National Laboratory"/>
            <person name="Hensen N."/>
            <person name="Bonometti L."/>
            <person name="Westerberg I."/>
            <person name="Brannstrom I.O."/>
            <person name="Guillou S."/>
            <person name="Cros-Aarteil S."/>
            <person name="Calhoun S."/>
            <person name="Haridas S."/>
            <person name="Kuo A."/>
            <person name="Mondo S."/>
            <person name="Pangilinan J."/>
            <person name="Riley R."/>
            <person name="LaButti K."/>
            <person name="Andreopoulos B."/>
            <person name="Lipzen A."/>
            <person name="Chen C."/>
            <person name="Yanf M."/>
            <person name="Daum C."/>
            <person name="Ng V."/>
            <person name="Clum A."/>
            <person name="Steindorff A."/>
            <person name="Ohm R."/>
            <person name="Martin F."/>
            <person name="Silar P."/>
            <person name="Natvig D."/>
            <person name="Lalanne C."/>
            <person name="Gautier V."/>
            <person name="Ament-velasquez S.L."/>
            <person name="Kruys A."/>
            <person name="Hutchinson M.I."/>
            <person name="Powell A.J."/>
            <person name="Barry K."/>
            <person name="Miller A.N."/>
            <person name="Grigoriev I.V."/>
            <person name="Debuchy R."/>
            <person name="Gladieux P."/>
            <person name="Thoren M.H."/>
            <person name="Johannesson H."/>
        </authorList>
    </citation>
    <scope>NUCLEOTIDE SEQUENCE</scope>
    <source>
        <strain evidence="2">SMH3187-1</strain>
    </source>
</reference>
<sequence length="346" mass="39431">MAESEAKLRAIKRRQDKSSDSYDDKKKKVLKPGVILDRDEDAKAERRMLDQNRCVILGTGNPEVCHIVPFSIGSNEEHRRKFRDYLGPGISCIFSETPTWVDGPPDTGLHSIFSEDAGEDDEMEDDLIREDDEMEDDIINEEPPSNLFAIRCRKIFTSKIGVSNKSWNEICLNRQLHNWWGRGFFAFKPLGIDGKFQVTLTSPKGHSITYTQLKLQFHWMPRQNDLLRGISEDVSPQELSSTVGKTYRDLDLTDSLNPVFALDRRSSISHHVQTGDIVYVKVEPRYAERMLAAFRIQWAAIKILAMAGGAESLDDVGDHPDYLDENLNWLGDSGLTIPELFKEWDA</sequence>
<evidence type="ECO:0000256" key="1">
    <source>
        <dbReference type="SAM" id="MobiDB-lite"/>
    </source>
</evidence>
<gene>
    <name evidence="2" type="ORF">B0T18DRAFT_397130</name>
</gene>
<organism evidence="2 3">
    <name type="scientific">Schizothecium vesticola</name>
    <dbReference type="NCBI Taxonomy" id="314040"/>
    <lineage>
        <taxon>Eukaryota</taxon>
        <taxon>Fungi</taxon>
        <taxon>Dikarya</taxon>
        <taxon>Ascomycota</taxon>
        <taxon>Pezizomycotina</taxon>
        <taxon>Sordariomycetes</taxon>
        <taxon>Sordariomycetidae</taxon>
        <taxon>Sordariales</taxon>
        <taxon>Schizotheciaceae</taxon>
        <taxon>Schizothecium</taxon>
    </lineage>
</organism>
<dbReference type="Proteomes" id="UP001172155">
    <property type="component" value="Unassembled WGS sequence"/>
</dbReference>
<dbReference type="EMBL" id="JAUKUD010000001">
    <property type="protein sequence ID" value="KAK0753546.1"/>
    <property type="molecule type" value="Genomic_DNA"/>
</dbReference>
<protein>
    <recommendedName>
        <fullName evidence="4">HNH nuclease domain-containing protein</fullName>
    </recommendedName>
</protein>
<proteinExistence type="predicted"/>
<feature type="region of interest" description="Disordered" evidence="1">
    <location>
        <begin position="1"/>
        <end position="27"/>
    </location>
</feature>
<comment type="caution">
    <text evidence="2">The sequence shown here is derived from an EMBL/GenBank/DDBJ whole genome shotgun (WGS) entry which is preliminary data.</text>
</comment>